<evidence type="ECO:0000313" key="6">
    <source>
        <dbReference type="EMBL" id="QPC42679.1"/>
    </source>
</evidence>
<dbReference type="EMBL" id="CP058214">
    <property type="protein sequence ID" value="QPC42679.1"/>
    <property type="molecule type" value="Genomic_DNA"/>
</dbReference>
<dbReference type="PANTHER" id="PTHR30514:SF18">
    <property type="entry name" value="RPIR-FAMILY TRANSCRIPTIONAL REGULATOR"/>
    <property type="match status" value="1"/>
</dbReference>
<dbReference type="InterPro" id="IPR047640">
    <property type="entry name" value="RpiR-like"/>
</dbReference>
<dbReference type="Pfam" id="PF01380">
    <property type="entry name" value="SIS"/>
    <property type="match status" value="1"/>
</dbReference>
<dbReference type="InterPro" id="IPR001347">
    <property type="entry name" value="SIS_dom"/>
</dbReference>
<dbReference type="KEGG" id="kmn:HW532_08175"/>
<dbReference type="InterPro" id="IPR000281">
    <property type="entry name" value="HTH_RpiR"/>
</dbReference>
<dbReference type="GO" id="GO:0003700">
    <property type="term" value="F:DNA-binding transcription factor activity"/>
    <property type="evidence" value="ECO:0007669"/>
    <property type="project" value="InterPro"/>
</dbReference>
<dbReference type="PANTHER" id="PTHR30514">
    <property type="entry name" value="GLUCOKINASE"/>
    <property type="match status" value="1"/>
</dbReference>
<keyword evidence="2" id="KW-0238">DNA-binding</keyword>
<dbReference type="InterPro" id="IPR046348">
    <property type="entry name" value="SIS_dom_sf"/>
</dbReference>
<keyword evidence="7" id="KW-1185">Reference proteome</keyword>
<evidence type="ECO:0000256" key="3">
    <source>
        <dbReference type="ARBA" id="ARBA00023163"/>
    </source>
</evidence>
<dbReference type="AlphaFoldDB" id="A0A7S8C3F1"/>
<organism evidence="6 7">
    <name type="scientific">Kaustia mangrovi</name>
    <dbReference type="NCBI Taxonomy" id="2593653"/>
    <lineage>
        <taxon>Bacteria</taxon>
        <taxon>Pseudomonadati</taxon>
        <taxon>Pseudomonadota</taxon>
        <taxon>Alphaproteobacteria</taxon>
        <taxon>Hyphomicrobiales</taxon>
        <taxon>Parvibaculaceae</taxon>
        <taxon>Kaustia</taxon>
    </lineage>
</organism>
<gene>
    <name evidence="6" type="ORF">HW532_08175</name>
</gene>
<accession>A0A7S8C3F1</accession>
<keyword evidence="3" id="KW-0804">Transcription</keyword>
<dbReference type="PROSITE" id="PS51071">
    <property type="entry name" value="HTH_RPIR"/>
    <property type="match status" value="1"/>
</dbReference>
<dbReference type="GO" id="GO:1901135">
    <property type="term" value="P:carbohydrate derivative metabolic process"/>
    <property type="evidence" value="ECO:0007669"/>
    <property type="project" value="InterPro"/>
</dbReference>
<feature type="domain" description="HTH rpiR-type" evidence="4">
    <location>
        <begin position="4"/>
        <end position="80"/>
    </location>
</feature>
<dbReference type="GO" id="GO:0003677">
    <property type="term" value="F:DNA binding"/>
    <property type="evidence" value="ECO:0007669"/>
    <property type="project" value="UniProtKB-KW"/>
</dbReference>
<dbReference type="SUPFAM" id="SSF53697">
    <property type="entry name" value="SIS domain"/>
    <property type="match status" value="1"/>
</dbReference>
<dbReference type="PROSITE" id="PS51464">
    <property type="entry name" value="SIS"/>
    <property type="match status" value="1"/>
</dbReference>
<dbReference type="SUPFAM" id="SSF46689">
    <property type="entry name" value="Homeodomain-like"/>
    <property type="match status" value="1"/>
</dbReference>
<evidence type="ECO:0000256" key="1">
    <source>
        <dbReference type="ARBA" id="ARBA00023015"/>
    </source>
</evidence>
<dbReference type="RefSeq" id="WP_213163916.1">
    <property type="nucleotide sequence ID" value="NZ_CP058214.1"/>
</dbReference>
<evidence type="ECO:0000259" key="4">
    <source>
        <dbReference type="PROSITE" id="PS51071"/>
    </source>
</evidence>
<protein>
    <submittedName>
        <fullName evidence="6">MurR/RpiR family transcriptional regulator</fullName>
    </submittedName>
</protein>
<evidence type="ECO:0000256" key="2">
    <source>
        <dbReference type="ARBA" id="ARBA00023125"/>
    </source>
</evidence>
<dbReference type="InterPro" id="IPR035472">
    <property type="entry name" value="RpiR-like_SIS"/>
</dbReference>
<reference evidence="6 7" key="1">
    <citation type="submission" date="2020-06" db="EMBL/GenBank/DDBJ databases">
        <title>Genome sequence of 2 isolates from Red Sea Mangroves.</title>
        <authorList>
            <person name="Sefrji F."/>
            <person name="Michoud G."/>
            <person name="Merlino G."/>
            <person name="Daffonchio D."/>
        </authorList>
    </citation>
    <scope>NUCLEOTIDE SEQUENCE [LARGE SCALE GENOMIC DNA]</scope>
    <source>
        <strain evidence="6 7">R1DC25</strain>
    </source>
</reference>
<keyword evidence="1" id="KW-0805">Transcription regulation</keyword>
<evidence type="ECO:0000313" key="7">
    <source>
        <dbReference type="Proteomes" id="UP000593594"/>
    </source>
</evidence>
<dbReference type="GO" id="GO:0097367">
    <property type="term" value="F:carbohydrate derivative binding"/>
    <property type="evidence" value="ECO:0007669"/>
    <property type="project" value="InterPro"/>
</dbReference>
<dbReference type="Gene3D" id="1.10.10.10">
    <property type="entry name" value="Winged helix-like DNA-binding domain superfamily/Winged helix DNA-binding domain"/>
    <property type="match status" value="1"/>
</dbReference>
<dbReference type="Proteomes" id="UP000593594">
    <property type="component" value="Chromosome"/>
</dbReference>
<feature type="domain" description="SIS" evidence="5">
    <location>
        <begin position="132"/>
        <end position="274"/>
    </location>
</feature>
<proteinExistence type="predicted"/>
<dbReference type="InterPro" id="IPR009057">
    <property type="entry name" value="Homeodomain-like_sf"/>
</dbReference>
<name>A0A7S8C3F1_9HYPH</name>
<dbReference type="CDD" id="cd05013">
    <property type="entry name" value="SIS_RpiR"/>
    <property type="match status" value="1"/>
</dbReference>
<dbReference type="InterPro" id="IPR036388">
    <property type="entry name" value="WH-like_DNA-bd_sf"/>
</dbReference>
<sequence length="293" mass="32168">MNDSEIISLIEQRFSGLSPQLRQAARFVIDNPETIALNSMRSAAESAKVHPSTMLRLARQLGFDSYDPFRDRFRDWLMARGSSSSWSGRAQTLRRQPRGSASATLVENMVAQEQDNLRATFDADALEQLNKACALISGARRVYILGLRSLFPIAFYFHYVCRMFMNKTVLLTGVGGTFADELRNVDSNDVLIAFSYQPYARDTVKAVKFARGRGARIVAVSDSRVAPVIGPAEVGIVVSNATPSLFPTILPGFAVAQALVALLVSESGDETMAEIARSELQLDSFGVYVDGRD</sequence>
<evidence type="ECO:0000259" key="5">
    <source>
        <dbReference type="PROSITE" id="PS51464"/>
    </source>
</evidence>
<dbReference type="Gene3D" id="3.40.50.10490">
    <property type="entry name" value="Glucose-6-phosphate isomerase like protein, domain 1"/>
    <property type="match status" value="1"/>
</dbReference>